<keyword evidence="10" id="KW-1185">Reference proteome</keyword>
<evidence type="ECO:0000256" key="4">
    <source>
        <dbReference type="ARBA" id="ARBA00023002"/>
    </source>
</evidence>
<feature type="binding site" evidence="7">
    <location>
        <position position="177"/>
    </location>
    <ligand>
        <name>FMN</name>
        <dbReference type="ChEBI" id="CHEBI:58210"/>
    </ligand>
</feature>
<dbReference type="Gene3D" id="3.20.20.70">
    <property type="entry name" value="Aldolase class I"/>
    <property type="match status" value="1"/>
</dbReference>
<dbReference type="FunFam" id="3.20.20.70:FF:000132">
    <property type="entry name" value="FMN dependent dehydrogenase"/>
    <property type="match status" value="1"/>
</dbReference>
<dbReference type="GO" id="GO:0016491">
    <property type="term" value="F:oxidoreductase activity"/>
    <property type="evidence" value="ECO:0007669"/>
    <property type="project" value="UniProtKB-KW"/>
</dbReference>
<feature type="binding site" evidence="7">
    <location>
        <begin position="314"/>
        <end position="318"/>
    </location>
    <ligand>
        <name>FMN</name>
        <dbReference type="ChEBI" id="CHEBI:58210"/>
    </ligand>
</feature>
<feature type="active site" description="Proton acceptor" evidence="6">
    <location>
        <position position="283"/>
    </location>
</feature>
<dbReference type="SUPFAM" id="SSF51395">
    <property type="entry name" value="FMN-linked oxidoreductases"/>
    <property type="match status" value="1"/>
</dbReference>
<evidence type="ECO:0000256" key="1">
    <source>
        <dbReference type="ARBA" id="ARBA00001917"/>
    </source>
</evidence>
<feature type="binding site" evidence="7">
    <location>
        <position position="186"/>
    </location>
    <ligand>
        <name>glyoxylate</name>
        <dbReference type="ChEBI" id="CHEBI:36655"/>
    </ligand>
</feature>
<dbReference type="Pfam" id="PF01070">
    <property type="entry name" value="FMN_dh"/>
    <property type="match status" value="1"/>
</dbReference>
<feature type="binding site" evidence="7">
    <location>
        <position position="283"/>
    </location>
    <ligand>
        <name>glyoxylate</name>
        <dbReference type="ChEBI" id="CHEBI:36655"/>
    </ligand>
</feature>
<keyword evidence="3 7" id="KW-0288">FMN</keyword>
<dbReference type="InterPro" id="IPR037396">
    <property type="entry name" value="FMN_HAD"/>
</dbReference>
<dbReference type="PANTHER" id="PTHR10578:SF143">
    <property type="entry name" value="FMN-DEPENDENT ALPHA-HYDROXY ACID DEHYDROGENASE PB1A11.03"/>
    <property type="match status" value="1"/>
</dbReference>
<dbReference type="AlphaFoldDB" id="A0A563EZB2"/>
<dbReference type="PROSITE" id="PS51349">
    <property type="entry name" value="FMN_HYDROXY_ACID_DH_2"/>
    <property type="match status" value="1"/>
</dbReference>
<comment type="cofactor">
    <cofactor evidence="1">
        <name>FMN</name>
        <dbReference type="ChEBI" id="CHEBI:58210"/>
    </cofactor>
</comment>
<dbReference type="InterPro" id="IPR013785">
    <property type="entry name" value="Aldolase_TIM"/>
</dbReference>
<dbReference type="PIRSF" id="PIRSF000138">
    <property type="entry name" value="Al-hdrx_acd_dh"/>
    <property type="match status" value="1"/>
</dbReference>
<evidence type="ECO:0000256" key="2">
    <source>
        <dbReference type="ARBA" id="ARBA00022630"/>
    </source>
</evidence>
<name>A0A563EZB2_9PSEU</name>
<feature type="binding site" evidence="7">
    <location>
        <position position="151"/>
    </location>
    <ligand>
        <name>glyoxylate</name>
        <dbReference type="ChEBI" id="CHEBI:36655"/>
    </ligand>
</feature>
<keyword evidence="4" id="KW-0560">Oxidoreductase</keyword>
<evidence type="ECO:0000256" key="7">
    <source>
        <dbReference type="PIRSR" id="PIRSR000138-2"/>
    </source>
</evidence>
<evidence type="ECO:0000259" key="8">
    <source>
        <dbReference type="PROSITE" id="PS51349"/>
    </source>
</evidence>
<dbReference type="PANTHER" id="PTHR10578">
    <property type="entry name" value="S -2-HYDROXY-ACID OXIDASE-RELATED"/>
    <property type="match status" value="1"/>
</dbReference>
<evidence type="ECO:0000256" key="5">
    <source>
        <dbReference type="ARBA" id="ARBA00024042"/>
    </source>
</evidence>
<comment type="similarity">
    <text evidence="5">Belongs to the FMN-dependent alpha-hydroxy acid dehydrogenase family.</text>
</comment>
<feature type="binding site" evidence="7">
    <location>
        <position position="286"/>
    </location>
    <ligand>
        <name>glyoxylate</name>
        <dbReference type="ChEBI" id="CHEBI:36655"/>
    </ligand>
</feature>
<evidence type="ECO:0000256" key="6">
    <source>
        <dbReference type="PIRSR" id="PIRSR000138-1"/>
    </source>
</evidence>
<gene>
    <name evidence="9" type="ORF">FKR81_09020</name>
</gene>
<dbReference type="Proteomes" id="UP000316639">
    <property type="component" value="Unassembled WGS sequence"/>
</dbReference>
<dbReference type="CDD" id="cd03332">
    <property type="entry name" value="LMO_FMN"/>
    <property type="match status" value="1"/>
</dbReference>
<dbReference type="InterPro" id="IPR012133">
    <property type="entry name" value="Alpha-hydoxy_acid_DH_FMN"/>
</dbReference>
<dbReference type="GO" id="GO:0010181">
    <property type="term" value="F:FMN binding"/>
    <property type="evidence" value="ECO:0007669"/>
    <property type="project" value="InterPro"/>
</dbReference>
<proteinExistence type="inferred from homology"/>
<sequence>MTGFASYQNEIYLQGLGGQVPPFTTDVTGLEESARERLGPGPFWYVAGGAGSGATVRANREAFDRVRIVPRMLRDASERHLGVTVLGTELPAPVLLAPVGVQSILHPDGELASARAAAELGVPIVLSTASSYSIEEVAEASGDGPRWFQLYWPNDPDVCASILDRARKAGFTTLVVTLDTWTLAWRPRDLDQSYLPFLRAVGTAIPFSDPAFRAGLEKAPDEDLPMAILRWVQLFTGKDKSWDMLPFLREHWDGPVVLKGIQHIDDARKAVESGVDGIVVSNHGGRQVDGAVGSLDVLPEIVAAVGEQVDVLFDSGIRTGADIVKALALGAKAVLVGRPFAYGLAHGGQVGVRHVLRSLLADFDLTMGLSGHRSPAELGPDALR</sequence>
<dbReference type="RefSeq" id="WP_146350520.1">
    <property type="nucleotide sequence ID" value="NZ_VOBR01000005.1"/>
</dbReference>
<feature type="binding site" evidence="7">
    <location>
        <begin position="98"/>
        <end position="100"/>
    </location>
    <ligand>
        <name>FMN</name>
        <dbReference type="ChEBI" id="CHEBI:58210"/>
    </ligand>
</feature>
<dbReference type="PROSITE" id="PS00557">
    <property type="entry name" value="FMN_HYDROXY_ACID_DH_1"/>
    <property type="match status" value="1"/>
</dbReference>
<feature type="binding site" evidence="7">
    <location>
        <position position="45"/>
    </location>
    <ligand>
        <name>glyoxylate</name>
        <dbReference type="ChEBI" id="CHEBI:36655"/>
    </ligand>
</feature>
<reference evidence="9 10" key="1">
    <citation type="submission" date="2019-07" db="EMBL/GenBank/DDBJ databases">
        <title>Lentzea xizangensis sp. nov., isolated from Qinghai-Tibetan Plateau Soils.</title>
        <authorList>
            <person name="Huang J."/>
        </authorList>
    </citation>
    <scope>NUCLEOTIDE SEQUENCE [LARGE SCALE GENOMIC DNA]</scope>
    <source>
        <strain evidence="9 10">FXJ1.1311</strain>
    </source>
</reference>
<feature type="binding site" evidence="7">
    <location>
        <position position="127"/>
    </location>
    <ligand>
        <name>FMN</name>
        <dbReference type="ChEBI" id="CHEBI:58210"/>
    </ligand>
</feature>
<dbReference type="InterPro" id="IPR008259">
    <property type="entry name" value="FMN_hydac_DH_AS"/>
</dbReference>
<feature type="binding site" evidence="7">
    <location>
        <position position="281"/>
    </location>
    <ligand>
        <name>FMN</name>
        <dbReference type="ChEBI" id="CHEBI:58210"/>
    </ligand>
</feature>
<evidence type="ECO:0000313" key="9">
    <source>
        <dbReference type="EMBL" id="TWP52464.1"/>
    </source>
</evidence>
<accession>A0A563EZB2</accession>
<dbReference type="InterPro" id="IPR037350">
    <property type="entry name" value="LMO_FMN"/>
</dbReference>
<dbReference type="EMBL" id="VOBR01000005">
    <property type="protein sequence ID" value="TWP52464.1"/>
    <property type="molecule type" value="Genomic_DNA"/>
</dbReference>
<comment type="caution">
    <text evidence="9">The sequence shown here is derived from an EMBL/GenBank/DDBJ whole genome shotgun (WGS) entry which is preliminary data.</text>
</comment>
<keyword evidence="2 7" id="KW-0285">Flavoprotein</keyword>
<dbReference type="InterPro" id="IPR000262">
    <property type="entry name" value="FMN-dep_DH"/>
</dbReference>
<dbReference type="OrthoDB" id="9770452at2"/>
<protein>
    <submittedName>
        <fullName evidence="9">Alpha-hydroxy-acid oxidizing protein</fullName>
    </submittedName>
</protein>
<feature type="binding site" evidence="7">
    <location>
        <position position="259"/>
    </location>
    <ligand>
        <name>FMN</name>
        <dbReference type="ChEBI" id="CHEBI:58210"/>
    </ligand>
</feature>
<organism evidence="9 10">
    <name type="scientific">Lentzea tibetensis</name>
    <dbReference type="NCBI Taxonomy" id="2591470"/>
    <lineage>
        <taxon>Bacteria</taxon>
        <taxon>Bacillati</taxon>
        <taxon>Actinomycetota</taxon>
        <taxon>Actinomycetes</taxon>
        <taxon>Pseudonocardiales</taxon>
        <taxon>Pseudonocardiaceae</taxon>
        <taxon>Lentzea</taxon>
    </lineage>
</organism>
<feature type="domain" description="FMN hydroxy acid dehydrogenase" evidence="8">
    <location>
        <begin position="19"/>
        <end position="384"/>
    </location>
</feature>
<evidence type="ECO:0000313" key="10">
    <source>
        <dbReference type="Proteomes" id="UP000316639"/>
    </source>
</evidence>
<evidence type="ECO:0000256" key="3">
    <source>
        <dbReference type="ARBA" id="ARBA00022643"/>
    </source>
</evidence>
<feature type="binding site" evidence="7">
    <location>
        <begin position="337"/>
        <end position="338"/>
    </location>
    <ligand>
        <name>FMN</name>
        <dbReference type="ChEBI" id="CHEBI:58210"/>
    </ligand>
</feature>
<feature type="binding site" evidence="7">
    <location>
        <position position="149"/>
    </location>
    <ligand>
        <name>FMN</name>
        <dbReference type="ChEBI" id="CHEBI:58210"/>
    </ligand>
</feature>